<organism evidence="1">
    <name type="scientific">Spongospora subterranea</name>
    <dbReference type="NCBI Taxonomy" id="70186"/>
    <lineage>
        <taxon>Eukaryota</taxon>
        <taxon>Sar</taxon>
        <taxon>Rhizaria</taxon>
        <taxon>Endomyxa</taxon>
        <taxon>Phytomyxea</taxon>
        <taxon>Plasmodiophorida</taxon>
        <taxon>Plasmodiophoridae</taxon>
        <taxon>Spongospora</taxon>
    </lineage>
</organism>
<protein>
    <recommendedName>
        <fullName evidence="2">DDE-1 domain-containing protein</fullName>
    </recommendedName>
</protein>
<dbReference type="AlphaFoldDB" id="A0A0H5RIP6"/>
<sequence>WLLKMFPTQNTLLIVDRSTTHYGDLIDDWLAKNHAKNGGKIFIEYIPDGMTSIIQVCDIAINKPLSAEMLSGSVLSVPRESLIEMIETAYDEINTKNRKDRWIADAFEQCGQHPWLKQQDAFTKHLDSLDENFVYKHMKTSTSKLNLV</sequence>
<dbReference type="EMBL" id="HACM01008127">
    <property type="protein sequence ID" value="CRZ08569.1"/>
    <property type="molecule type" value="Transcribed_RNA"/>
</dbReference>
<reference evidence="1" key="1">
    <citation type="submission" date="2015-04" db="EMBL/GenBank/DDBJ databases">
        <title>The genome sequence of the plant pathogenic Rhizarian Plasmodiophora brassicae reveals insights in its biotrophic life cycle and the origin of chitin synthesis.</title>
        <authorList>
            <person name="Schwelm A."/>
            <person name="Fogelqvist J."/>
            <person name="Knaust A."/>
            <person name="Julke S."/>
            <person name="Lilja T."/>
            <person name="Dhandapani V."/>
            <person name="Bonilla-Rosso G."/>
            <person name="Karlsson M."/>
            <person name="Shevchenko A."/>
            <person name="Choi S.R."/>
            <person name="Kim H.G."/>
            <person name="Park J.Y."/>
            <person name="Lim Y.P."/>
            <person name="Ludwig-Muller J."/>
            <person name="Dixelius C."/>
        </authorList>
    </citation>
    <scope>NUCLEOTIDE SEQUENCE</scope>
    <source>
        <tissue evidence="1">Potato root galls</tissue>
    </source>
</reference>
<proteinExistence type="predicted"/>
<feature type="non-terminal residue" evidence="1">
    <location>
        <position position="1"/>
    </location>
</feature>
<evidence type="ECO:0000313" key="1">
    <source>
        <dbReference type="EMBL" id="CRZ08569.1"/>
    </source>
</evidence>
<accession>A0A0H5RIP6</accession>
<name>A0A0H5RIP6_9EUKA</name>
<evidence type="ECO:0008006" key="2">
    <source>
        <dbReference type="Google" id="ProtNLM"/>
    </source>
</evidence>